<dbReference type="GO" id="GO:0004397">
    <property type="term" value="F:histidine ammonia-lyase activity"/>
    <property type="evidence" value="ECO:0007669"/>
    <property type="project" value="UniProtKB-UniRule"/>
</dbReference>
<comment type="similarity">
    <text evidence="6 7">Belongs to the PAL/histidase family.</text>
</comment>
<comment type="PTM">
    <text evidence="6">Contains an active site 4-methylidene-imidazol-5-one (MIO), which is formed autocatalytically by cyclization and dehydration of residues Ala-Ser-Gly.</text>
</comment>
<dbReference type="CDD" id="cd00332">
    <property type="entry name" value="PAL-HAL"/>
    <property type="match status" value="1"/>
</dbReference>
<dbReference type="InterPro" id="IPR022313">
    <property type="entry name" value="Phe/His_NH3-lyase_AS"/>
</dbReference>
<evidence type="ECO:0000313" key="10">
    <source>
        <dbReference type="EMBL" id="CEI72004.1"/>
    </source>
</evidence>
<keyword evidence="6" id="KW-0963">Cytoplasm</keyword>
<dbReference type="GO" id="GO:0005737">
    <property type="term" value="C:cytoplasm"/>
    <property type="evidence" value="ECO:0007669"/>
    <property type="project" value="UniProtKB-SubCell"/>
</dbReference>
<evidence type="ECO:0000256" key="7">
    <source>
        <dbReference type="RuleBase" id="RU003954"/>
    </source>
</evidence>
<dbReference type="InterPro" id="IPR008948">
    <property type="entry name" value="L-Aspartase-like"/>
</dbReference>
<dbReference type="EC" id="4.3.1.3" evidence="2 6"/>
<comment type="subcellular location">
    <subcellularLocation>
        <location evidence="6 9">Cytoplasm</location>
    </subcellularLocation>
</comment>
<proteinExistence type="inferred from homology"/>
<dbReference type="GO" id="GO:0019556">
    <property type="term" value="P:L-histidine catabolic process to glutamate and formamide"/>
    <property type="evidence" value="ECO:0007669"/>
    <property type="project" value="UniProtKB-UniPathway"/>
</dbReference>
<protein>
    <recommendedName>
        <fullName evidence="2 6">Histidine ammonia-lyase</fullName>
        <shortName evidence="6">Histidase</shortName>
        <ecNumber evidence="2 6">4.3.1.3</ecNumber>
    </recommendedName>
</protein>
<dbReference type="UniPathway" id="UPA00379">
    <property type="reaction ID" value="UER00549"/>
</dbReference>
<evidence type="ECO:0000313" key="11">
    <source>
        <dbReference type="Proteomes" id="UP000245695"/>
    </source>
</evidence>
<comment type="pathway">
    <text evidence="1 6 8">Amino-acid degradation; L-histidine degradation into L-glutamate; N-formimidoyl-L-glutamate from L-histidine: step 1/3.</text>
</comment>
<dbReference type="NCBIfam" id="TIGR01225">
    <property type="entry name" value="hutH"/>
    <property type="match status" value="1"/>
</dbReference>
<dbReference type="InterPro" id="IPR001106">
    <property type="entry name" value="Aromatic_Lyase"/>
</dbReference>
<evidence type="ECO:0000256" key="6">
    <source>
        <dbReference type="HAMAP-Rule" id="MF_00229"/>
    </source>
</evidence>
<dbReference type="Gene3D" id="1.10.275.10">
    <property type="entry name" value="Fumarase/aspartase (N-terminal domain)"/>
    <property type="match status" value="1"/>
</dbReference>
<dbReference type="InterPro" id="IPR005921">
    <property type="entry name" value="HutH"/>
</dbReference>
<dbReference type="InterPro" id="IPR024083">
    <property type="entry name" value="Fumarase/histidase_N"/>
</dbReference>
<dbReference type="Proteomes" id="UP000245695">
    <property type="component" value="Chromosome 1"/>
</dbReference>
<dbReference type="HAMAP" id="MF_00229">
    <property type="entry name" value="His_ammonia_lyase"/>
    <property type="match status" value="1"/>
</dbReference>
<dbReference type="KEGG" id="rhom:FRIFI_0456"/>
<keyword evidence="4 6" id="KW-0456">Lyase</keyword>
<keyword evidence="3 6" id="KW-0369">Histidine metabolism</keyword>
<evidence type="ECO:0000256" key="3">
    <source>
        <dbReference type="ARBA" id="ARBA00022808"/>
    </source>
</evidence>
<evidence type="ECO:0000256" key="5">
    <source>
        <dbReference type="ARBA" id="ARBA00049269"/>
    </source>
</evidence>
<reference evidence="10 11" key="1">
    <citation type="submission" date="2014-09" db="EMBL/GenBank/DDBJ databases">
        <authorList>
            <person name="Hornung B.V."/>
        </authorList>
    </citation>
    <scope>NUCLEOTIDE SEQUENCE [LARGE SCALE GENOMIC DNA]</scope>
    <source>
        <strain evidence="10 11">FRIFI</strain>
    </source>
</reference>
<evidence type="ECO:0000256" key="8">
    <source>
        <dbReference type="RuleBase" id="RU004479"/>
    </source>
</evidence>
<dbReference type="AlphaFoldDB" id="A0A2P2BSP9"/>
<dbReference type="SUPFAM" id="SSF48557">
    <property type="entry name" value="L-aspartase-like"/>
    <property type="match status" value="1"/>
</dbReference>
<dbReference type="FunFam" id="1.20.200.10:FF:000003">
    <property type="entry name" value="Histidine ammonia-lyase"/>
    <property type="match status" value="1"/>
</dbReference>
<dbReference type="FunFam" id="1.10.275.10:FF:000005">
    <property type="entry name" value="Histidine ammonia-lyase"/>
    <property type="match status" value="1"/>
</dbReference>
<evidence type="ECO:0000256" key="9">
    <source>
        <dbReference type="RuleBase" id="RU004480"/>
    </source>
</evidence>
<comment type="catalytic activity">
    <reaction evidence="5 6 8">
        <text>L-histidine = trans-urocanate + NH4(+)</text>
        <dbReference type="Rhea" id="RHEA:21232"/>
        <dbReference type="ChEBI" id="CHEBI:17771"/>
        <dbReference type="ChEBI" id="CHEBI:28938"/>
        <dbReference type="ChEBI" id="CHEBI:57595"/>
        <dbReference type="EC" id="4.3.1.3"/>
    </reaction>
</comment>
<dbReference type="EMBL" id="LN650648">
    <property type="protein sequence ID" value="CEI72004.1"/>
    <property type="molecule type" value="Genomic_DNA"/>
</dbReference>
<feature type="cross-link" description="5-imidazolinone (Ala-Gly)" evidence="6">
    <location>
        <begin position="143"/>
        <end position="145"/>
    </location>
</feature>
<organism evidence="10 11">
    <name type="scientific">Romboutsia hominis</name>
    <dbReference type="NCBI Taxonomy" id="1507512"/>
    <lineage>
        <taxon>Bacteria</taxon>
        <taxon>Bacillati</taxon>
        <taxon>Bacillota</taxon>
        <taxon>Clostridia</taxon>
        <taxon>Peptostreptococcales</taxon>
        <taxon>Peptostreptococcaceae</taxon>
        <taxon>Romboutsia</taxon>
    </lineage>
</organism>
<name>A0A2P2BSP9_9FIRM</name>
<evidence type="ECO:0000256" key="2">
    <source>
        <dbReference type="ARBA" id="ARBA00012994"/>
    </source>
</evidence>
<dbReference type="PANTHER" id="PTHR10362">
    <property type="entry name" value="HISTIDINE AMMONIA-LYASE"/>
    <property type="match status" value="1"/>
</dbReference>
<evidence type="ECO:0000256" key="1">
    <source>
        <dbReference type="ARBA" id="ARBA00005113"/>
    </source>
</evidence>
<evidence type="ECO:0000256" key="4">
    <source>
        <dbReference type="ARBA" id="ARBA00023239"/>
    </source>
</evidence>
<accession>A0A2P2BSP9</accession>
<dbReference type="Pfam" id="PF00221">
    <property type="entry name" value="Lyase_aromatic"/>
    <property type="match status" value="1"/>
</dbReference>
<dbReference type="RefSeq" id="WP_166504886.1">
    <property type="nucleotide sequence ID" value="NZ_JAKNTL010000003.1"/>
</dbReference>
<dbReference type="GO" id="GO:0019557">
    <property type="term" value="P:L-histidine catabolic process to glutamate and formate"/>
    <property type="evidence" value="ECO:0007669"/>
    <property type="project" value="UniProtKB-UniPathway"/>
</dbReference>
<dbReference type="PROSITE" id="PS00488">
    <property type="entry name" value="PAL_HISTIDASE"/>
    <property type="match status" value="1"/>
</dbReference>
<sequence length="522" mass="57247">MGIITLNGNDLTIEDVVKVARNDYKVKLSKEAIDNIQKSRALVDKFVKEDKVSYGITTGFGRFSDIVISKDDAKELQRNLIISHSCGVGNPLDEEIVRAIMLLRINALSKGYSGIRLQTLEVLISMVNEGVHPIIPEKGSLGASGDLAPLSHMVLTMIGEGEAIYKGERLPSKEAMKKANIDILEDLSYKEGLALINGTQVMTAIGLLTLYDSINLLKHADIALALTMEGLNGISCAMDEKVHRVRPHKGQINTAKNILNIVKDSEMTTKQGEIRVQDAYSLRCSPQIHGASKDAIEYVKNKVNIEINSVTDNPIIFPNQEEVISGGNFHGQPMALAFDFLSIALAEIANISERRLEKLVNPAINHNLPAFLVNKGGLNSGFMIVQYSAASLVSENKVLAHPASVDSIPSSANQEDHVSMGTIAARKAREIMKNTRKVLSMEILGAVQAIDLRENNNLGVGSKAAYKVVRDNIPFVDKDRIMYKDIDKCEDIIISNLIIDKVEEAIEEDILVNEEIPEVSFI</sequence>
<dbReference type="NCBIfam" id="NF006871">
    <property type="entry name" value="PRK09367.1"/>
    <property type="match status" value="1"/>
</dbReference>
<keyword evidence="11" id="KW-1185">Reference proteome</keyword>
<feature type="modified residue" description="2,3-didehydroalanine (Ser)" evidence="6">
    <location>
        <position position="144"/>
    </location>
</feature>
<gene>
    <name evidence="6" type="primary">hutH</name>
    <name evidence="10" type="ORF">FRIFI_0456</name>
</gene>
<dbReference type="Gene3D" id="1.20.200.10">
    <property type="entry name" value="Fumarase/aspartase (Central domain)"/>
    <property type="match status" value="1"/>
</dbReference>